<dbReference type="SUPFAM" id="SSF53067">
    <property type="entry name" value="Actin-like ATPase domain"/>
    <property type="match status" value="2"/>
</dbReference>
<evidence type="ECO:0000256" key="2">
    <source>
        <dbReference type="ARBA" id="ARBA00022741"/>
    </source>
</evidence>
<feature type="binding site" evidence="5">
    <location>
        <begin position="215"/>
        <end position="219"/>
    </location>
    <ligand>
        <name>ATP</name>
        <dbReference type="ChEBI" id="CHEBI:30616"/>
    </ligand>
</feature>
<dbReference type="PANTHER" id="PTHR21060">
    <property type="entry name" value="ACETATE KINASE"/>
    <property type="match status" value="1"/>
</dbReference>
<accession>A0A0A2VB66</accession>
<dbReference type="EC" id="2.7.2.1" evidence="5"/>
<keyword evidence="4 5" id="KW-0067">ATP-binding</keyword>
<dbReference type="GO" id="GO:0005524">
    <property type="term" value="F:ATP binding"/>
    <property type="evidence" value="ECO:0007669"/>
    <property type="project" value="UniProtKB-KW"/>
</dbReference>
<evidence type="ECO:0000313" key="7">
    <source>
        <dbReference type="Proteomes" id="UP000030106"/>
    </source>
</evidence>
<evidence type="ECO:0000256" key="4">
    <source>
        <dbReference type="ARBA" id="ARBA00022840"/>
    </source>
</evidence>
<organism evidence="6 7">
    <name type="scientific">Beauveria bassiana D1-5</name>
    <dbReference type="NCBI Taxonomy" id="1245745"/>
    <lineage>
        <taxon>Eukaryota</taxon>
        <taxon>Fungi</taxon>
        <taxon>Dikarya</taxon>
        <taxon>Ascomycota</taxon>
        <taxon>Pezizomycotina</taxon>
        <taxon>Sordariomycetes</taxon>
        <taxon>Hypocreomycetidae</taxon>
        <taxon>Hypocreales</taxon>
        <taxon>Cordycipitaceae</taxon>
        <taxon>Beauveria</taxon>
    </lineage>
</organism>
<dbReference type="NCBIfam" id="TIGR00016">
    <property type="entry name" value="ackA"/>
    <property type="match status" value="1"/>
</dbReference>
<feature type="binding site" evidence="5">
    <location>
        <position position="15"/>
    </location>
    <ligand>
        <name>ATP</name>
        <dbReference type="ChEBI" id="CHEBI:30616"/>
    </ligand>
</feature>
<evidence type="ECO:0000256" key="5">
    <source>
        <dbReference type="HAMAP-Rule" id="MF_03131"/>
    </source>
</evidence>
<sequence length="428" mass="45961">MKVIVAVNAGSSSVKLSAYIEQDAKAPTEISRAQVSAIGGQGSARLKYSRNGKTVKDEKAEKAGQSHDAAFRAMVDLLVQDSELPQVQDRDDVGLVCHRIVHGGDYEDCQTITAETYEHLEGLVDLAPLHNECAMGIIRCCFKLLPRSRNVACFDTQFHKTIPKHIAMYPINQEVASRNGLRKYGFHGLSYAYMTRQTALHLGKDIKTLNMIALHLGSGASACAIKNGCSWDTSMGLTPVSGLPGATRSGSIDPSLVFHYTSSAAKLSSSSTEYMHITRAEEILNSESGWQALAGTKDFGVIAASSSSSNDGRCRLAFDLLVDRICAFVGSYYVSLRGGVDALVFAGGIGEGSARLRGAVVDGLESLGFLLDQDANGRVGQKGEEEDSVKIIVDISKSDARHKVLVCRVDEQAEMARLCSQSSSSRSL</sequence>
<dbReference type="GO" id="GO:0008776">
    <property type="term" value="F:acetate kinase activity"/>
    <property type="evidence" value="ECO:0007669"/>
    <property type="project" value="UniProtKB-UniRule"/>
</dbReference>
<dbReference type="UniPathway" id="UPA00340">
    <property type="reaction ID" value="UER00458"/>
</dbReference>
<dbReference type="InterPro" id="IPR004372">
    <property type="entry name" value="Ac/propionate_kinase"/>
</dbReference>
<feature type="binding site" evidence="5">
    <location>
        <position position="411"/>
    </location>
    <ligand>
        <name>Mg(2+)</name>
        <dbReference type="ChEBI" id="CHEBI:18420"/>
    </ligand>
</feature>
<keyword evidence="5" id="KW-0460">Magnesium</keyword>
<comment type="caution">
    <text evidence="5">Lacks conserved residue(s) required for the propagation of feature annotation.</text>
</comment>
<dbReference type="PANTHER" id="PTHR21060:SF15">
    <property type="entry name" value="ACETATE KINASE-RELATED"/>
    <property type="match status" value="1"/>
</dbReference>
<dbReference type="PRINTS" id="PR00471">
    <property type="entry name" value="ACETATEKNASE"/>
</dbReference>
<evidence type="ECO:0000313" key="6">
    <source>
        <dbReference type="EMBL" id="KGQ05126.1"/>
    </source>
</evidence>
<comment type="pathway">
    <text evidence="5">Metabolic intermediate biosynthesis; acetyl-CoA biosynthesis; acetyl-CoA from acetate: step 1/2.</text>
</comment>
<evidence type="ECO:0000256" key="1">
    <source>
        <dbReference type="ARBA" id="ARBA00022679"/>
    </source>
</evidence>
<dbReference type="PROSITE" id="PS01076">
    <property type="entry name" value="ACETATE_KINASE_2"/>
    <property type="match status" value="1"/>
</dbReference>
<dbReference type="InterPro" id="IPR023865">
    <property type="entry name" value="Aliphatic_acid_kinase_CS"/>
</dbReference>
<feature type="binding site" evidence="5">
    <location>
        <position position="8"/>
    </location>
    <ligand>
        <name>Mg(2+)</name>
        <dbReference type="ChEBI" id="CHEBI:18420"/>
    </ligand>
</feature>
<evidence type="ECO:0000256" key="3">
    <source>
        <dbReference type="ARBA" id="ARBA00022777"/>
    </source>
</evidence>
<dbReference type="STRING" id="1245745.A0A0A2VB66"/>
<dbReference type="Proteomes" id="UP000030106">
    <property type="component" value="Unassembled WGS sequence"/>
</dbReference>
<reference evidence="6 7" key="1">
    <citation type="submission" date="2012-10" db="EMBL/GenBank/DDBJ databases">
        <title>Genome sequencing and analysis of entomopathogenic fungi Beauveria bassiana D1-5.</title>
        <authorList>
            <person name="Li Q."/>
            <person name="Wang L."/>
            <person name="Zhang Z."/>
            <person name="Wang Q."/>
            <person name="Ren J."/>
            <person name="Wang M."/>
            <person name="Xu W."/>
            <person name="Wang J."/>
            <person name="Lu Y."/>
            <person name="Du Q."/>
            <person name="Sun Z."/>
        </authorList>
    </citation>
    <scope>NUCLEOTIDE SEQUENCE [LARGE SCALE GENOMIC DNA]</scope>
    <source>
        <strain evidence="6 7">D1-5</strain>
    </source>
</reference>
<dbReference type="InterPro" id="IPR043129">
    <property type="entry name" value="ATPase_NBD"/>
</dbReference>
<dbReference type="GO" id="GO:0006085">
    <property type="term" value="P:acetyl-CoA biosynthetic process"/>
    <property type="evidence" value="ECO:0007669"/>
    <property type="project" value="UniProtKB-UniRule"/>
</dbReference>
<dbReference type="eggNOG" id="ENOG502QSJJ">
    <property type="taxonomic scope" value="Eukaryota"/>
</dbReference>
<comment type="catalytic activity">
    <reaction evidence="5">
        <text>acetate + ATP = acetyl phosphate + ADP</text>
        <dbReference type="Rhea" id="RHEA:11352"/>
        <dbReference type="ChEBI" id="CHEBI:22191"/>
        <dbReference type="ChEBI" id="CHEBI:30089"/>
        <dbReference type="ChEBI" id="CHEBI:30616"/>
        <dbReference type="ChEBI" id="CHEBI:456216"/>
        <dbReference type="EC" id="2.7.2.1"/>
    </reaction>
</comment>
<dbReference type="EMBL" id="ANFO01000972">
    <property type="protein sequence ID" value="KGQ05126.1"/>
    <property type="molecule type" value="Genomic_DNA"/>
</dbReference>
<feature type="binding site" evidence="5">
    <location>
        <position position="99"/>
    </location>
    <ligand>
        <name>substrate</name>
    </ligand>
</feature>
<dbReference type="GO" id="GO:0000287">
    <property type="term" value="F:magnesium ion binding"/>
    <property type="evidence" value="ECO:0007669"/>
    <property type="project" value="UniProtKB-UniRule"/>
</dbReference>
<dbReference type="HAMAP" id="MF_00020">
    <property type="entry name" value="Acetate_kinase"/>
    <property type="match status" value="1"/>
</dbReference>
<proteinExistence type="inferred from homology"/>
<feature type="site" description="Transition state stabilizer" evidence="5">
    <location>
        <position position="187"/>
    </location>
</feature>
<dbReference type="PIRSF" id="PIRSF000722">
    <property type="entry name" value="Acetate_prop_kin"/>
    <property type="match status" value="1"/>
</dbReference>
<dbReference type="HOGENOM" id="CLU_020352_1_0_1"/>
<dbReference type="GO" id="GO:0006083">
    <property type="term" value="P:acetate metabolic process"/>
    <property type="evidence" value="ECO:0007669"/>
    <property type="project" value="TreeGrafter"/>
</dbReference>
<dbReference type="OrthoDB" id="67445at2759"/>
<keyword evidence="3 5" id="KW-0418">Kinase</keyword>
<feature type="active site" description="Proton donor/acceptor" evidence="5">
    <location>
        <position position="155"/>
    </location>
</feature>
<comment type="similarity">
    <text evidence="5">Belongs to the acetokinase family.</text>
</comment>
<dbReference type="PROSITE" id="PS01075">
    <property type="entry name" value="ACETATE_KINASE_1"/>
    <property type="match status" value="1"/>
</dbReference>
<feature type="site" description="Transition state stabilizer" evidence="5">
    <location>
        <position position="248"/>
    </location>
</feature>
<comment type="caution">
    <text evidence="6">The sequence shown here is derived from an EMBL/GenBank/DDBJ whole genome shotgun (WGS) entry which is preliminary data.</text>
</comment>
<keyword evidence="1 5" id="KW-0808">Transferase</keyword>
<keyword evidence="5" id="KW-0479">Metal-binding</keyword>
<protein>
    <recommendedName>
        <fullName evidence="5">Probable acetate kinase</fullName>
        <ecNumber evidence="5">2.7.2.1</ecNumber>
    </recommendedName>
    <alternativeName>
        <fullName evidence="5">Acetokinase</fullName>
    </alternativeName>
</protein>
<comment type="cofactor">
    <cofactor evidence="5">
        <name>Mg(2+)</name>
        <dbReference type="ChEBI" id="CHEBI:18420"/>
    </cofactor>
</comment>
<dbReference type="Gene3D" id="3.30.420.40">
    <property type="match status" value="2"/>
</dbReference>
<dbReference type="AlphaFoldDB" id="A0A0A2VB66"/>
<keyword evidence="2 5" id="KW-0547">Nucleotide-binding</keyword>
<dbReference type="InterPro" id="IPR000890">
    <property type="entry name" value="Aliphatic_acid_kin_short-chain"/>
</dbReference>
<gene>
    <name evidence="6" type="ORF">BBAD15_g9635</name>
</gene>
<dbReference type="Pfam" id="PF00871">
    <property type="entry name" value="Acetate_kinase"/>
    <property type="match status" value="1"/>
</dbReference>
<name>A0A0A2VB66_BEABA</name>